<feature type="compositionally biased region" description="Basic residues" evidence="1">
    <location>
        <begin position="32"/>
        <end position="54"/>
    </location>
</feature>
<proteinExistence type="predicted"/>
<protein>
    <recommendedName>
        <fullName evidence="5">DUF2993 domain-containing protein</fullName>
    </recommendedName>
</protein>
<feature type="transmembrane region" description="Helical" evidence="2">
    <location>
        <begin position="60"/>
        <end position="78"/>
    </location>
</feature>
<keyword evidence="2" id="KW-0812">Transmembrane</keyword>
<evidence type="ECO:0008006" key="5">
    <source>
        <dbReference type="Google" id="ProtNLM"/>
    </source>
</evidence>
<accession>A0ABN3TJ50</accession>
<gene>
    <name evidence="3" type="ORF">GCM10010315_00660</name>
</gene>
<dbReference type="InterPro" id="IPR021373">
    <property type="entry name" value="DUF2993"/>
</dbReference>
<comment type="caution">
    <text evidence="3">The sequence shown here is derived from an EMBL/GenBank/DDBJ whole genome shotgun (WGS) entry which is preliminary data.</text>
</comment>
<evidence type="ECO:0000256" key="2">
    <source>
        <dbReference type="SAM" id="Phobius"/>
    </source>
</evidence>
<evidence type="ECO:0000313" key="3">
    <source>
        <dbReference type="EMBL" id="GAA2706946.1"/>
    </source>
</evidence>
<dbReference type="Pfam" id="PF11209">
    <property type="entry name" value="LmeA"/>
    <property type="match status" value="1"/>
</dbReference>
<keyword evidence="4" id="KW-1185">Reference proteome</keyword>
<evidence type="ECO:0000256" key="1">
    <source>
        <dbReference type="SAM" id="MobiDB-lite"/>
    </source>
</evidence>
<name>A0ABN3TJ50_9ACTN</name>
<feature type="region of interest" description="Disordered" evidence="1">
    <location>
        <begin position="1"/>
        <end position="57"/>
    </location>
</feature>
<organism evidence="3 4">
    <name type="scientific">Streptomyces luteosporeus</name>
    <dbReference type="NCBI Taxonomy" id="173856"/>
    <lineage>
        <taxon>Bacteria</taxon>
        <taxon>Bacillati</taxon>
        <taxon>Actinomycetota</taxon>
        <taxon>Actinomycetes</taxon>
        <taxon>Kitasatosporales</taxon>
        <taxon>Streptomycetaceae</taxon>
        <taxon>Streptomyces</taxon>
    </lineage>
</organism>
<dbReference type="RefSeq" id="WP_344432515.1">
    <property type="nucleotide sequence ID" value="NZ_BAAASL010000001.1"/>
</dbReference>
<keyword evidence="2" id="KW-0472">Membrane</keyword>
<dbReference type="EMBL" id="BAAASL010000001">
    <property type="protein sequence ID" value="GAA2706946.1"/>
    <property type="molecule type" value="Genomic_DNA"/>
</dbReference>
<keyword evidence="2" id="KW-1133">Transmembrane helix</keyword>
<evidence type="ECO:0000313" key="4">
    <source>
        <dbReference type="Proteomes" id="UP001500886"/>
    </source>
</evidence>
<sequence length="398" mass="43247">MRTPTRISSVPPDTRITPARIVAADEPSSPPNHRRGGPRPHRKRGRRPTRHRPAGRPYRTATKLLFAALAGVAILLLADRCAAMYAEKKAQQQLQKALHLQAQPQVDIRGFPFLTQVVGKRLRQVDVTVPHVAADRVSLARVHASARDIRLHGDLPADVRGAVIGRLEGNVLLAFDDMNRELGASQVKFSDLGGNAIGARGRLAVAGQELVVRARAHLRRTGDDGIATEIDGMSLDIPRVATYHPGGTDKRLVLHREAAERISKDVARVKALLSVPAIAERLGVPASVAAQALRSEERLHEVAGTPRFVEELMRLNFVDVLAEHPWLLEKLGVDPKLLTALSELQPPELADRLSLSFQLPAQAKEYDLRLQAVTVERDGIRADLSAAALPVGSSGSTS</sequence>
<dbReference type="Proteomes" id="UP001500886">
    <property type="component" value="Unassembled WGS sequence"/>
</dbReference>
<reference evidence="3 4" key="1">
    <citation type="journal article" date="2019" name="Int. J. Syst. Evol. Microbiol.">
        <title>The Global Catalogue of Microorganisms (GCM) 10K type strain sequencing project: providing services to taxonomists for standard genome sequencing and annotation.</title>
        <authorList>
            <consortium name="The Broad Institute Genomics Platform"/>
            <consortium name="The Broad Institute Genome Sequencing Center for Infectious Disease"/>
            <person name="Wu L."/>
            <person name="Ma J."/>
        </authorList>
    </citation>
    <scope>NUCLEOTIDE SEQUENCE [LARGE SCALE GENOMIC DNA]</scope>
    <source>
        <strain evidence="3 4">JCM 4542</strain>
    </source>
</reference>